<accession>A0A8H4USJ2</accession>
<dbReference type="PROSITE" id="PS00674">
    <property type="entry name" value="AAA"/>
    <property type="match status" value="1"/>
</dbReference>
<evidence type="ECO:0000259" key="9">
    <source>
        <dbReference type="SMART" id="SM00382"/>
    </source>
</evidence>
<reference evidence="10" key="2">
    <citation type="submission" date="2020-05" db="EMBL/GenBank/DDBJ databases">
        <authorList>
            <person name="Kim H.-S."/>
            <person name="Proctor R.H."/>
            <person name="Brown D.W."/>
        </authorList>
    </citation>
    <scope>NUCLEOTIDE SEQUENCE</scope>
    <source>
        <strain evidence="10">NRRL 22465</strain>
    </source>
</reference>
<protein>
    <recommendedName>
        <fullName evidence="9">AAA+ ATPase domain-containing protein</fullName>
    </recommendedName>
</protein>
<dbReference type="PANTHER" id="PTHR45644:SF3">
    <property type="entry name" value="FI08533P-RELATED"/>
    <property type="match status" value="1"/>
</dbReference>
<dbReference type="GO" id="GO:0016887">
    <property type="term" value="F:ATP hydrolysis activity"/>
    <property type="evidence" value="ECO:0007669"/>
    <property type="project" value="InterPro"/>
</dbReference>
<dbReference type="GO" id="GO:0140567">
    <property type="term" value="F:membrane protein dislocase activity"/>
    <property type="evidence" value="ECO:0007669"/>
    <property type="project" value="UniProtKB-ARBA"/>
</dbReference>
<dbReference type="GO" id="GO:0005524">
    <property type="term" value="F:ATP binding"/>
    <property type="evidence" value="ECO:0007669"/>
    <property type="project" value="UniProtKB-KW"/>
</dbReference>
<organism evidence="10 11">
    <name type="scientific">Fusarium zealandicum</name>
    <dbReference type="NCBI Taxonomy" id="1053134"/>
    <lineage>
        <taxon>Eukaryota</taxon>
        <taxon>Fungi</taxon>
        <taxon>Dikarya</taxon>
        <taxon>Ascomycota</taxon>
        <taxon>Pezizomycotina</taxon>
        <taxon>Sordariomycetes</taxon>
        <taxon>Hypocreomycetidae</taxon>
        <taxon>Hypocreales</taxon>
        <taxon>Nectriaceae</taxon>
        <taxon>Fusarium</taxon>
        <taxon>Fusarium staphyleae species complex</taxon>
    </lineage>
</organism>
<keyword evidence="5" id="KW-0496">Mitochondrion</keyword>
<dbReference type="Proteomes" id="UP000635477">
    <property type="component" value="Unassembled WGS sequence"/>
</dbReference>
<dbReference type="SUPFAM" id="SSF52540">
    <property type="entry name" value="P-loop containing nucleoside triphosphate hydrolases"/>
    <property type="match status" value="1"/>
</dbReference>
<keyword evidence="8" id="KW-0472">Membrane</keyword>
<evidence type="ECO:0000313" key="11">
    <source>
        <dbReference type="Proteomes" id="UP000635477"/>
    </source>
</evidence>
<keyword evidence="8" id="KW-0812">Transmembrane</keyword>
<dbReference type="Gene3D" id="3.40.50.300">
    <property type="entry name" value="P-loop containing nucleotide triphosphate hydrolases"/>
    <property type="match status" value="1"/>
</dbReference>
<dbReference type="GO" id="GO:0140570">
    <property type="term" value="P:extraction of mislocalized protein from mitochondrial outer membrane"/>
    <property type="evidence" value="ECO:0007669"/>
    <property type="project" value="TreeGrafter"/>
</dbReference>
<reference evidence="10" key="1">
    <citation type="journal article" date="2020" name="BMC Genomics">
        <title>Correction to: Identification and distribution of gene clusters required for synthesis of sphingolipid metabolism inhibitors in diverse species of the filamentous fungus Fusarium.</title>
        <authorList>
            <person name="Kim H.S."/>
            <person name="Lohmar J.M."/>
            <person name="Busman M."/>
            <person name="Brown D.W."/>
            <person name="Naumann T.A."/>
            <person name="Divon H.H."/>
            <person name="Lysoe E."/>
            <person name="Uhlig S."/>
            <person name="Proctor R.H."/>
        </authorList>
    </citation>
    <scope>NUCLEOTIDE SEQUENCE</scope>
    <source>
        <strain evidence="10">NRRL 22465</strain>
    </source>
</reference>
<evidence type="ECO:0000313" key="10">
    <source>
        <dbReference type="EMBL" id="KAF4982914.1"/>
    </source>
</evidence>
<evidence type="ECO:0000256" key="7">
    <source>
        <dbReference type="SAM" id="MobiDB-lite"/>
    </source>
</evidence>
<dbReference type="InterPro" id="IPR003959">
    <property type="entry name" value="ATPase_AAA_core"/>
</dbReference>
<comment type="subcellular location">
    <subcellularLocation>
        <location evidence="1">Mitochondrion outer membrane</location>
        <topology evidence="1">Single-pass membrane protein</topology>
    </subcellularLocation>
</comment>
<feature type="region of interest" description="Disordered" evidence="7">
    <location>
        <begin position="57"/>
        <end position="100"/>
    </location>
</feature>
<keyword evidence="8" id="KW-1133">Transmembrane helix</keyword>
<dbReference type="AlphaFoldDB" id="A0A8H4USJ2"/>
<dbReference type="InterPro" id="IPR027417">
    <property type="entry name" value="P-loop_NTPase"/>
</dbReference>
<evidence type="ECO:0000256" key="4">
    <source>
        <dbReference type="ARBA" id="ARBA00022840"/>
    </source>
</evidence>
<dbReference type="EMBL" id="JABEYC010000092">
    <property type="protein sequence ID" value="KAF4982914.1"/>
    <property type="molecule type" value="Genomic_DNA"/>
</dbReference>
<dbReference type="GO" id="GO:0005741">
    <property type="term" value="C:mitochondrial outer membrane"/>
    <property type="evidence" value="ECO:0007669"/>
    <property type="project" value="UniProtKB-SubCell"/>
</dbReference>
<dbReference type="InterPro" id="IPR041569">
    <property type="entry name" value="AAA_lid_3"/>
</dbReference>
<dbReference type="PANTHER" id="PTHR45644">
    <property type="entry name" value="AAA ATPASE, PUTATIVE (AFU_ORTHOLOGUE AFUA_2G12920)-RELATED-RELATED"/>
    <property type="match status" value="1"/>
</dbReference>
<proteinExistence type="inferred from homology"/>
<dbReference type="Pfam" id="PF17862">
    <property type="entry name" value="AAA_lid_3"/>
    <property type="match status" value="1"/>
</dbReference>
<evidence type="ECO:0000256" key="6">
    <source>
        <dbReference type="RuleBase" id="RU003651"/>
    </source>
</evidence>
<comment type="similarity">
    <text evidence="6">Belongs to the AAA ATPase family.</text>
</comment>
<keyword evidence="2 6" id="KW-0547">Nucleotide-binding</keyword>
<evidence type="ECO:0000256" key="5">
    <source>
        <dbReference type="ARBA" id="ARBA00023128"/>
    </source>
</evidence>
<dbReference type="Gene3D" id="1.10.8.60">
    <property type="match status" value="1"/>
</dbReference>
<comment type="caution">
    <text evidence="10">The sequence shown here is derived from an EMBL/GenBank/DDBJ whole genome shotgun (WGS) entry which is preliminary data.</text>
</comment>
<dbReference type="Pfam" id="PF00004">
    <property type="entry name" value="AAA"/>
    <property type="match status" value="1"/>
</dbReference>
<keyword evidence="11" id="KW-1185">Reference proteome</keyword>
<feature type="compositionally biased region" description="Basic and acidic residues" evidence="7">
    <location>
        <begin position="57"/>
        <end position="75"/>
    </location>
</feature>
<gene>
    <name evidence="10" type="ORF">FZEAL_1542</name>
</gene>
<evidence type="ECO:0000256" key="8">
    <source>
        <dbReference type="SAM" id="Phobius"/>
    </source>
</evidence>
<evidence type="ECO:0000256" key="2">
    <source>
        <dbReference type="ARBA" id="ARBA00022741"/>
    </source>
</evidence>
<dbReference type="InterPro" id="IPR003960">
    <property type="entry name" value="ATPase_AAA_CS"/>
</dbReference>
<dbReference type="OrthoDB" id="10254455at2759"/>
<feature type="transmembrane region" description="Helical" evidence="8">
    <location>
        <begin position="21"/>
        <end position="42"/>
    </location>
</feature>
<dbReference type="FunFam" id="3.40.50.300:FF:000538">
    <property type="entry name" value="ATPase family AAA domain-containing protein 1"/>
    <property type="match status" value="1"/>
</dbReference>
<dbReference type="InterPro" id="IPR003593">
    <property type="entry name" value="AAA+_ATPase"/>
</dbReference>
<sequence length="412" mass="45695">MRSGSTSWLRSVFGMGERRKLGDVAMDILLFAGMMTAGLYLARNFLNPILSTLADPDKEKHDQARRQAKAHLERLNRKKRSGDNYEDDSSDSRQGPGPDELVLNEYENLVALEMVPPEDISVGFDDIGGLEPIIEELKESVIYPLTMPHLYSHAAPLLSAPSGVLLYGPPGCGKTMLAKAVAHESGASFINLHISTLTEKWYGDSNKIVRAVFSLARKMQPAIIFIDEIDAVLGTRRSGEHEASGMVKAEFMTLWDGLTSSNSSGMPARIMVLGATNRIHDIDEAILRRMPKKFPVPLPGLEQRRRILQLVLQDTKTDPDHFTLEYVAKITAGLSGSDLKEACRDAAMVPVREYMRHHRQSGLPMSTVDATQFRGLRTDDFLGREGGQIKLQNVRRAGGERDAEELIAEEQD</sequence>
<dbReference type="InterPro" id="IPR051701">
    <property type="entry name" value="Mito_OM_Translocase_MSP1"/>
</dbReference>
<evidence type="ECO:0000256" key="1">
    <source>
        <dbReference type="ARBA" id="ARBA00004572"/>
    </source>
</evidence>
<name>A0A8H4USJ2_9HYPO</name>
<evidence type="ECO:0000256" key="3">
    <source>
        <dbReference type="ARBA" id="ARBA00022787"/>
    </source>
</evidence>
<feature type="domain" description="AAA+ ATPase" evidence="9">
    <location>
        <begin position="160"/>
        <end position="300"/>
    </location>
</feature>
<keyword evidence="3" id="KW-1000">Mitochondrion outer membrane</keyword>
<dbReference type="SMART" id="SM00382">
    <property type="entry name" value="AAA"/>
    <property type="match status" value="1"/>
</dbReference>
<keyword evidence="4 6" id="KW-0067">ATP-binding</keyword>